<reference evidence="2" key="2">
    <citation type="submission" date="2020-05" db="UniProtKB">
        <authorList>
            <consortium name="EnsemblMetazoa"/>
        </authorList>
    </citation>
    <scope>IDENTIFICATION</scope>
    <source>
        <strain evidence="2">IAEA</strain>
    </source>
</reference>
<dbReference type="PANTHER" id="PTHR10660">
    <property type="entry name" value="PROTEASOME REGULATOR PA28"/>
    <property type="match status" value="1"/>
</dbReference>
<dbReference type="Pfam" id="PF02251">
    <property type="entry name" value="PA28_N"/>
    <property type="match status" value="1"/>
</dbReference>
<dbReference type="InterPro" id="IPR036996">
    <property type="entry name" value="PA28_N_sf"/>
</dbReference>
<keyword evidence="3" id="KW-1185">Reference proteome</keyword>
<reference evidence="3" key="1">
    <citation type="submission" date="2015-01" db="EMBL/GenBank/DDBJ databases">
        <authorList>
            <person name="Aksoy S."/>
            <person name="Warren W."/>
            <person name="Wilson R.K."/>
        </authorList>
    </citation>
    <scope>NUCLEOTIDE SEQUENCE [LARGE SCALE GENOMIC DNA]</scope>
    <source>
        <strain evidence="3">IAEA</strain>
    </source>
</reference>
<dbReference type="GO" id="GO:0061136">
    <property type="term" value="P:regulation of proteasomal protein catabolic process"/>
    <property type="evidence" value="ECO:0007669"/>
    <property type="project" value="TreeGrafter"/>
</dbReference>
<accession>A0A1B0BA37</accession>
<dbReference type="AlphaFoldDB" id="A0A1B0BA37"/>
<dbReference type="GO" id="GO:0005654">
    <property type="term" value="C:nucleoplasm"/>
    <property type="evidence" value="ECO:0007669"/>
    <property type="project" value="TreeGrafter"/>
</dbReference>
<dbReference type="PANTHER" id="PTHR10660:SF2">
    <property type="entry name" value="LD45860P"/>
    <property type="match status" value="1"/>
</dbReference>
<dbReference type="STRING" id="67801.A0A1B0BA37"/>
<dbReference type="InterPro" id="IPR036252">
    <property type="entry name" value="Proteasome_activ_sf"/>
</dbReference>
<dbReference type="EnsemblMetazoa" id="GPPI023612-RA">
    <property type="protein sequence ID" value="GPPI023612-PA"/>
    <property type="gene ID" value="GPPI023612"/>
</dbReference>
<dbReference type="InterPro" id="IPR009077">
    <property type="entry name" value="Proteasome_activ_PA28"/>
</dbReference>
<evidence type="ECO:0000259" key="1">
    <source>
        <dbReference type="Pfam" id="PF02251"/>
    </source>
</evidence>
<dbReference type="SUPFAM" id="SSF47216">
    <property type="entry name" value="Proteasome activator"/>
    <property type="match status" value="1"/>
</dbReference>
<protein>
    <recommendedName>
        <fullName evidence="1">Proteasome activator PA28 N-terminal domain-containing protein</fullName>
    </recommendedName>
</protein>
<evidence type="ECO:0000313" key="2">
    <source>
        <dbReference type="EnsemblMetazoa" id="GPPI023612-PA"/>
    </source>
</evidence>
<dbReference type="InterPro" id="IPR003185">
    <property type="entry name" value="Proteasome_activ_PA28_N"/>
</dbReference>
<proteinExistence type="predicted"/>
<dbReference type="Gene3D" id="1.20.5.120">
    <property type="entry name" value="Proteasome activator pa28, N-terminal domain"/>
    <property type="match status" value="1"/>
</dbReference>
<dbReference type="GO" id="GO:0008537">
    <property type="term" value="C:proteasome activator complex"/>
    <property type="evidence" value="ECO:0007669"/>
    <property type="project" value="InterPro"/>
</dbReference>
<sequence>MSTDTIAKTKEYKDSLIKKAEQLITQGFPQKVVQLNELLATPMFYERKFSDVHQHLNIPVLDPALVDDDYKQPAKRARTELILVSGVEVAHLPTGSVACNAPLCQMIKIIKPITSELVEDSNFRKI</sequence>
<dbReference type="VEuPathDB" id="VectorBase:GPPI023612"/>
<dbReference type="GO" id="GO:0061133">
    <property type="term" value="F:endopeptidase activator activity"/>
    <property type="evidence" value="ECO:0007669"/>
    <property type="project" value="TreeGrafter"/>
</dbReference>
<dbReference type="Proteomes" id="UP000092460">
    <property type="component" value="Unassembled WGS sequence"/>
</dbReference>
<feature type="domain" description="Proteasome activator PA28 N-terminal" evidence="1">
    <location>
        <begin position="7"/>
        <end position="63"/>
    </location>
</feature>
<evidence type="ECO:0000313" key="3">
    <source>
        <dbReference type="Proteomes" id="UP000092460"/>
    </source>
</evidence>
<name>A0A1B0BA37_9MUSC</name>
<dbReference type="GO" id="GO:0005737">
    <property type="term" value="C:cytoplasm"/>
    <property type="evidence" value="ECO:0007669"/>
    <property type="project" value="TreeGrafter"/>
</dbReference>
<dbReference type="GO" id="GO:2000045">
    <property type="term" value="P:regulation of G1/S transition of mitotic cell cycle"/>
    <property type="evidence" value="ECO:0007669"/>
    <property type="project" value="TreeGrafter"/>
</dbReference>
<dbReference type="EMBL" id="JXJN01010714">
    <property type="status" value="NOT_ANNOTATED_CDS"/>
    <property type="molecule type" value="Genomic_DNA"/>
</dbReference>
<organism evidence="2 3">
    <name type="scientific">Glossina palpalis gambiensis</name>
    <dbReference type="NCBI Taxonomy" id="67801"/>
    <lineage>
        <taxon>Eukaryota</taxon>
        <taxon>Metazoa</taxon>
        <taxon>Ecdysozoa</taxon>
        <taxon>Arthropoda</taxon>
        <taxon>Hexapoda</taxon>
        <taxon>Insecta</taxon>
        <taxon>Pterygota</taxon>
        <taxon>Neoptera</taxon>
        <taxon>Endopterygota</taxon>
        <taxon>Diptera</taxon>
        <taxon>Brachycera</taxon>
        <taxon>Muscomorpha</taxon>
        <taxon>Hippoboscoidea</taxon>
        <taxon>Glossinidae</taxon>
        <taxon>Glossina</taxon>
    </lineage>
</organism>